<dbReference type="AlphaFoldDB" id="A0AAD9JHF6"/>
<dbReference type="GO" id="GO:0001653">
    <property type="term" value="F:peptide receptor activity"/>
    <property type="evidence" value="ECO:0007669"/>
    <property type="project" value="TreeGrafter"/>
</dbReference>
<reference evidence="6" key="1">
    <citation type="journal article" date="2023" name="Mol. Biol. Evol.">
        <title>Third-Generation Sequencing Reveals the Adaptive Role of the Epigenome in Three Deep-Sea Polychaetes.</title>
        <authorList>
            <person name="Perez M."/>
            <person name="Aroh O."/>
            <person name="Sun Y."/>
            <person name="Lan Y."/>
            <person name="Juniper S.K."/>
            <person name="Young C.R."/>
            <person name="Angers B."/>
            <person name="Qian P.Y."/>
        </authorList>
    </citation>
    <scope>NUCLEOTIDE SEQUENCE</scope>
    <source>
        <strain evidence="6">P08H-3</strain>
    </source>
</reference>
<comment type="caution">
    <text evidence="6">The sequence shown here is derived from an EMBL/GenBank/DDBJ whole genome shotgun (WGS) entry which is preliminary data.</text>
</comment>
<evidence type="ECO:0000256" key="4">
    <source>
        <dbReference type="ARBA" id="ARBA00023293"/>
    </source>
</evidence>
<proteinExistence type="predicted"/>
<organism evidence="6 7">
    <name type="scientific">Paralvinella palmiformis</name>
    <dbReference type="NCBI Taxonomy" id="53620"/>
    <lineage>
        <taxon>Eukaryota</taxon>
        <taxon>Metazoa</taxon>
        <taxon>Spiralia</taxon>
        <taxon>Lophotrochozoa</taxon>
        <taxon>Annelida</taxon>
        <taxon>Polychaeta</taxon>
        <taxon>Sedentaria</taxon>
        <taxon>Canalipalpata</taxon>
        <taxon>Terebellida</taxon>
        <taxon>Terebelliformia</taxon>
        <taxon>Alvinellidae</taxon>
        <taxon>Paralvinella</taxon>
    </lineage>
</organism>
<feature type="domain" description="Protein kinase" evidence="5">
    <location>
        <begin position="1"/>
        <end position="162"/>
    </location>
</feature>
<dbReference type="SMART" id="SM00219">
    <property type="entry name" value="TyrKc"/>
    <property type="match status" value="1"/>
</dbReference>
<dbReference type="GO" id="GO:0004383">
    <property type="term" value="F:guanylate cyclase activity"/>
    <property type="evidence" value="ECO:0007669"/>
    <property type="project" value="UniProtKB-EC"/>
</dbReference>
<evidence type="ECO:0000256" key="3">
    <source>
        <dbReference type="ARBA" id="ARBA00023239"/>
    </source>
</evidence>
<dbReference type="InterPro" id="IPR020635">
    <property type="entry name" value="Tyr_kinase_cat_dom"/>
</dbReference>
<keyword evidence="4" id="KW-0141">cGMP biosynthesis</keyword>
<evidence type="ECO:0000256" key="1">
    <source>
        <dbReference type="ARBA" id="ARBA00012202"/>
    </source>
</evidence>
<keyword evidence="7" id="KW-1185">Reference proteome</keyword>
<accession>A0AAD9JHF6</accession>
<keyword evidence="2" id="KW-0547">Nucleotide-binding</keyword>
<dbReference type="PANTHER" id="PTHR11920">
    <property type="entry name" value="GUANYLYL CYCLASE"/>
    <property type="match status" value="1"/>
</dbReference>
<dbReference type="InterPro" id="IPR050401">
    <property type="entry name" value="Cyclic_nucleotide_synthase"/>
</dbReference>
<dbReference type="PANTHER" id="PTHR11920:SF462">
    <property type="entry name" value="GUANYLATE CYCLASE"/>
    <property type="match status" value="1"/>
</dbReference>
<dbReference type="InterPro" id="IPR000719">
    <property type="entry name" value="Prot_kinase_dom"/>
</dbReference>
<dbReference type="Proteomes" id="UP001208570">
    <property type="component" value="Unassembled WGS sequence"/>
</dbReference>
<dbReference type="EMBL" id="JAODUP010000305">
    <property type="protein sequence ID" value="KAK2153162.1"/>
    <property type="molecule type" value="Genomic_DNA"/>
</dbReference>
<sequence>DILANENITLDWDFKLSLLTDLVKGMKYLHASPLKVHGSLKSGNLVVDSRWVLKITDYGMTGIRDKFGCSKKPKAKGTQKGDVYSFAIVLQELILRGHPYCMLEIDAEEIIRKVSKPPPLIRPSVSQGAAPPQYIQIMKQCWSEMPEMRPTFDHMYSQLKTINKGRY</sequence>
<dbReference type="SUPFAM" id="SSF56112">
    <property type="entry name" value="Protein kinase-like (PK-like)"/>
    <property type="match status" value="1"/>
</dbReference>
<dbReference type="EC" id="4.6.1.2" evidence="1"/>
<keyword evidence="3" id="KW-0456">Lyase</keyword>
<dbReference type="GO" id="GO:0004713">
    <property type="term" value="F:protein tyrosine kinase activity"/>
    <property type="evidence" value="ECO:0007669"/>
    <property type="project" value="InterPro"/>
</dbReference>
<evidence type="ECO:0000256" key="2">
    <source>
        <dbReference type="ARBA" id="ARBA00022741"/>
    </source>
</evidence>
<protein>
    <recommendedName>
        <fullName evidence="1">guanylate cyclase</fullName>
        <ecNumber evidence="1">4.6.1.2</ecNumber>
    </recommendedName>
</protein>
<gene>
    <name evidence="6" type="ORF">LSH36_305g02012</name>
</gene>
<dbReference type="InterPro" id="IPR011009">
    <property type="entry name" value="Kinase-like_dom_sf"/>
</dbReference>
<dbReference type="GO" id="GO:0005524">
    <property type="term" value="F:ATP binding"/>
    <property type="evidence" value="ECO:0007669"/>
    <property type="project" value="InterPro"/>
</dbReference>
<dbReference type="InterPro" id="IPR001245">
    <property type="entry name" value="Ser-Thr/Tyr_kinase_cat_dom"/>
</dbReference>
<evidence type="ECO:0000313" key="7">
    <source>
        <dbReference type="Proteomes" id="UP001208570"/>
    </source>
</evidence>
<evidence type="ECO:0000259" key="5">
    <source>
        <dbReference type="PROSITE" id="PS50011"/>
    </source>
</evidence>
<dbReference type="Pfam" id="PF07714">
    <property type="entry name" value="PK_Tyr_Ser-Thr"/>
    <property type="match status" value="2"/>
</dbReference>
<dbReference type="Gene3D" id="1.10.510.10">
    <property type="entry name" value="Transferase(Phosphotransferase) domain 1"/>
    <property type="match status" value="1"/>
</dbReference>
<name>A0AAD9JHF6_9ANNE</name>
<dbReference type="GO" id="GO:0004016">
    <property type="term" value="F:adenylate cyclase activity"/>
    <property type="evidence" value="ECO:0007669"/>
    <property type="project" value="TreeGrafter"/>
</dbReference>
<dbReference type="GO" id="GO:0007168">
    <property type="term" value="P:receptor guanylyl cyclase signaling pathway"/>
    <property type="evidence" value="ECO:0007669"/>
    <property type="project" value="TreeGrafter"/>
</dbReference>
<evidence type="ECO:0000313" key="6">
    <source>
        <dbReference type="EMBL" id="KAK2153162.1"/>
    </source>
</evidence>
<dbReference type="GO" id="GO:0005886">
    <property type="term" value="C:plasma membrane"/>
    <property type="evidence" value="ECO:0007669"/>
    <property type="project" value="TreeGrafter"/>
</dbReference>
<feature type="non-terminal residue" evidence="6">
    <location>
        <position position="167"/>
    </location>
</feature>
<dbReference type="PROSITE" id="PS50011">
    <property type="entry name" value="PROTEIN_KINASE_DOM"/>
    <property type="match status" value="1"/>
</dbReference>